<proteinExistence type="predicted"/>
<reference evidence="1" key="2">
    <citation type="submission" date="2021-04" db="EMBL/GenBank/DDBJ databases">
        <authorList>
            <person name="Gilroy R."/>
        </authorList>
    </citation>
    <scope>NUCLEOTIDE SEQUENCE</scope>
    <source>
        <strain evidence="1">CHK195-6426</strain>
    </source>
</reference>
<comment type="caution">
    <text evidence="1">The sequence shown here is derived from an EMBL/GenBank/DDBJ whole genome shotgun (WGS) entry which is preliminary data.</text>
</comment>
<dbReference type="AlphaFoldDB" id="A0A9D1R590"/>
<name>A0A9D1R590_9FIRM</name>
<organism evidence="1 2">
    <name type="scientific">Candidatus Acetatifactor stercoripullorum</name>
    <dbReference type="NCBI Taxonomy" id="2838414"/>
    <lineage>
        <taxon>Bacteria</taxon>
        <taxon>Bacillati</taxon>
        <taxon>Bacillota</taxon>
        <taxon>Clostridia</taxon>
        <taxon>Lachnospirales</taxon>
        <taxon>Lachnospiraceae</taxon>
        <taxon>Acetatifactor</taxon>
    </lineage>
</organism>
<evidence type="ECO:0000313" key="1">
    <source>
        <dbReference type="EMBL" id="HIW81272.1"/>
    </source>
</evidence>
<sequence length="168" mass="18631">MGILDRIARRVLNTAIDSVVDSFMNGSDTEKSGEANAAPATAATAAKAASTAQTGDYSYENGGEEGVRFRLETIFKEFYSDCEVRRDVPPSVVGAPENAQHFTYGLYRNGEPAALIIIMNKRGNYRRRDYKSAREACSERGVPYAHFMSYLPSNRDYIINKLKEIMPG</sequence>
<accession>A0A9D1R590</accession>
<protein>
    <submittedName>
        <fullName evidence="1">Uncharacterized protein</fullName>
    </submittedName>
</protein>
<reference evidence="1" key="1">
    <citation type="journal article" date="2021" name="PeerJ">
        <title>Extensive microbial diversity within the chicken gut microbiome revealed by metagenomics and culture.</title>
        <authorList>
            <person name="Gilroy R."/>
            <person name="Ravi A."/>
            <person name="Getino M."/>
            <person name="Pursley I."/>
            <person name="Horton D.L."/>
            <person name="Alikhan N.F."/>
            <person name="Baker D."/>
            <person name="Gharbi K."/>
            <person name="Hall N."/>
            <person name="Watson M."/>
            <person name="Adriaenssens E.M."/>
            <person name="Foster-Nyarko E."/>
            <person name="Jarju S."/>
            <person name="Secka A."/>
            <person name="Antonio M."/>
            <person name="Oren A."/>
            <person name="Chaudhuri R.R."/>
            <person name="La Ragione R."/>
            <person name="Hildebrand F."/>
            <person name="Pallen M.J."/>
        </authorList>
    </citation>
    <scope>NUCLEOTIDE SEQUENCE</scope>
    <source>
        <strain evidence="1">CHK195-6426</strain>
    </source>
</reference>
<evidence type="ECO:0000313" key="2">
    <source>
        <dbReference type="Proteomes" id="UP000824265"/>
    </source>
</evidence>
<gene>
    <name evidence="1" type="ORF">H9742_07035</name>
</gene>
<dbReference type="Proteomes" id="UP000824265">
    <property type="component" value="Unassembled WGS sequence"/>
</dbReference>
<dbReference type="RefSeq" id="WP_318703413.1">
    <property type="nucleotide sequence ID" value="NZ_CALWMU010000003.1"/>
</dbReference>
<dbReference type="EMBL" id="DXGH01000038">
    <property type="protein sequence ID" value="HIW81272.1"/>
    <property type="molecule type" value="Genomic_DNA"/>
</dbReference>